<dbReference type="InterPro" id="IPR029058">
    <property type="entry name" value="AB_hydrolase_fold"/>
</dbReference>
<evidence type="ECO:0000313" key="2">
    <source>
        <dbReference type="Proteomes" id="UP000887566"/>
    </source>
</evidence>
<dbReference type="SUPFAM" id="SSF53474">
    <property type="entry name" value="alpha/beta-Hydrolases"/>
    <property type="match status" value="1"/>
</dbReference>
<evidence type="ECO:0000256" key="1">
    <source>
        <dbReference type="SAM" id="MobiDB-lite"/>
    </source>
</evidence>
<evidence type="ECO:0000313" key="3">
    <source>
        <dbReference type="WBParaSite" id="PSAMB.scaffold12742size2607.g35062.t1"/>
    </source>
</evidence>
<keyword evidence="2" id="KW-1185">Reference proteome</keyword>
<organism evidence="2 3">
    <name type="scientific">Plectus sambesii</name>
    <dbReference type="NCBI Taxonomy" id="2011161"/>
    <lineage>
        <taxon>Eukaryota</taxon>
        <taxon>Metazoa</taxon>
        <taxon>Ecdysozoa</taxon>
        <taxon>Nematoda</taxon>
        <taxon>Chromadorea</taxon>
        <taxon>Plectida</taxon>
        <taxon>Plectina</taxon>
        <taxon>Plectoidea</taxon>
        <taxon>Plectidae</taxon>
        <taxon>Plectus</taxon>
    </lineage>
</organism>
<proteinExistence type="predicted"/>
<name>A0A914UUV3_9BILA</name>
<dbReference type="AlphaFoldDB" id="A0A914UUV3"/>
<feature type="region of interest" description="Disordered" evidence="1">
    <location>
        <begin position="136"/>
        <end position="164"/>
    </location>
</feature>
<protein>
    <submittedName>
        <fullName evidence="3">Uncharacterized protein</fullName>
    </submittedName>
</protein>
<dbReference type="Gene3D" id="3.40.50.1820">
    <property type="entry name" value="alpha/beta hydrolase"/>
    <property type="match status" value="1"/>
</dbReference>
<accession>A0A914UUV3</accession>
<dbReference type="WBParaSite" id="PSAMB.scaffold12742size2607.g35062.t1">
    <property type="protein sequence ID" value="PSAMB.scaffold12742size2607.g35062.t1"/>
    <property type="gene ID" value="PSAMB.scaffold12742size2607.g35062"/>
</dbReference>
<dbReference type="Proteomes" id="UP000887566">
    <property type="component" value="Unplaced"/>
</dbReference>
<sequence>MQLDDNAIVTEDGKRSDMSNSVTNEERVWYFEDHEINFVTVGDGNTNVLCLSAGTPDYRDLSRASWHNDWGTVLESYDRQKFHLLAFDPVGCGKSLHPNRAKFMEEERTKQIGLHERDAEIANLIMQVKDTHSANPVNCQHLFSDGSDNKEEDGNGPVFDNGKE</sequence>
<reference evidence="3" key="1">
    <citation type="submission" date="2022-11" db="UniProtKB">
        <authorList>
            <consortium name="WormBaseParasite"/>
        </authorList>
    </citation>
    <scope>IDENTIFICATION</scope>
</reference>